<reference evidence="3 4" key="1">
    <citation type="submission" date="2017-02" db="EMBL/GenBank/DDBJ databases">
        <title>Draft Genome Sequence of Streptomyces tsukubaensis F601, a Producer of the immunosuppressant tacrolimus FK506.</title>
        <authorList>
            <person name="Zong G."/>
            <person name="Zhong C."/>
            <person name="Fu J."/>
            <person name="Qin R."/>
            <person name="Cao G."/>
        </authorList>
    </citation>
    <scope>NUCLEOTIDE SEQUENCE [LARGE SCALE GENOMIC DNA]</scope>
    <source>
        <strain evidence="3 4">F601</strain>
    </source>
</reference>
<dbReference type="Gene3D" id="1.10.600.10">
    <property type="entry name" value="Farnesyl Diphosphate Synthase"/>
    <property type="match status" value="1"/>
</dbReference>
<accession>A0A1V4AG47</accession>
<dbReference type="GO" id="GO:0010333">
    <property type="term" value="F:terpene synthase activity"/>
    <property type="evidence" value="ECO:0007669"/>
    <property type="project" value="InterPro"/>
</dbReference>
<dbReference type="InterPro" id="IPR034686">
    <property type="entry name" value="Terpene_cyclase-like_2"/>
</dbReference>
<dbReference type="PANTHER" id="PTHR35201:SF4">
    <property type="entry name" value="BETA-PINACENE SYNTHASE-RELATED"/>
    <property type="match status" value="1"/>
</dbReference>
<dbReference type="Proteomes" id="UP000190539">
    <property type="component" value="Unassembled WGS sequence"/>
</dbReference>
<dbReference type="EMBL" id="MVFC01000001">
    <property type="protein sequence ID" value="OON82730.1"/>
    <property type="molecule type" value="Genomic_DNA"/>
</dbReference>
<comment type="caution">
    <text evidence="3">The sequence shown here is derived from an EMBL/GenBank/DDBJ whole genome shotgun (WGS) entry which is preliminary data.</text>
</comment>
<evidence type="ECO:0000256" key="1">
    <source>
        <dbReference type="ARBA" id="ARBA00023239"/>
    </source>
</evidence>
<dbReference type="AlphaFoldDB" id="A0A1V4AG47"/>
<dbReference type="EC" id="4.2.3.-" evidence="2"/>
<dbReference type="SFLD" id="SFLDS00005">
    <property type="entry name" value="Isoprenoid_Synthase_Type_I"/>
    <property type="match status" value="1"/>
</dbReference>
<sequence length="365" mass="40749">MDTITDTTAAQLLHLPPLYCPIDAAIHPEHESIDRDARIWLDRYRLYTSDIDRAWVIARHYTEAMGRIYPKGITDRVALTARWLHWIFYVDDVRMETAVTTTKLASAIGLTSHLLRVMESPATEPAADQTGPVAALRSLMSSVQAVATPTQLHRFSEAHRKWFHAILWGMANPVPAGLDEFLHLRMLNAGGAASLCWSEITNGEEIPGAEFHSPAMRALQESSFLLMALDNDLLSYNRELLIDGTKLNIVMVLARLNGSPPEQALHQAVALRDRLTTLFLILREQEEPKLSAPGRAYVADLGYAIRSNLDWGAHSARYTAVTPRTQLPPPHPAPIPLTLTDHPSDPSTEPLSCPSIAWWWQQLRG</sequence>
<protein>
    <recommendedName>
        <fullName evidence="2">Terpene synthase</fullName>
        <ecNumber evidence="2">4.2.3.-</ecNumber>
    </recommendedName>
</protein>
<keyword evidence="2" id="KW-0479">Metal-binding</keyword>
<keyword evidence="2" id="KW-0460">Magnesium</keyword>
<dbReference type="GO" id="GO:0046872">
    <property type="term" value="F:metal ion binding"/>
    <property type="evidence" value="ECO:0007669"/>
    <property type="project" value="UniProtKB-KW"/>
</dbReference>
<comment type="similarity">
    <text evidence="2">Belongs to the terpene synthase family.</text>
</comment>
<dbReference type="SUPFAM" id="SSF48576">
    <property type="entry name" value="Terpenoid synthases"/>
    <property type="match status" value="1"/>
</dbReference>
<dbReference type="SFLD" id="SFLDG01020">
    <property type="entry name" value="Terpene_Cyclase_Like_2"/>
    <property type="match status" value="1"/>
</dbReference>
<dbReference type="STRING" id="83656.B1H18_01435"/>
<dbReference type="RefSeq" id="WP_077963953.1">
    <property type="nucleotide sequence ID" value="NZ_CP045178.1"/>
</dbReference>
<comment type="cofactor">
    <cofactor evidence="2">
        <name>Mg(2+)</name>
        <dbReference type="ChEBI" id="CHEBI:18420"/>
    </cofactor>
</comment>
<dbReference type="OrthoDB" id="2989600at2"/>
<name>A0A1V4AG47_9ACTN</name>
<dbReference type="Pfam" id="PF19086">
    <property type="entry name" value="Terpene_syn_C_2"/>
    <property type="match status" value="1"/>
</dbReference>
<gene>
    <name evidence="3" type="ORF">B1H18_01435</name>
</gene>
<proteinExistence type="inferred from homology"/>
<evidence type="ECO:0000313" key="3">
    <source>
        <dbReference type="EMBL" id="OON82730.1"/>
    </source>
</evidence>
<keyword evidence="4" id="KW-1185">Reference proteome</keyword>
<evidence type="ECO:0000256" key="2">
    <source>
        <dbReference type="RuleBase" id="RU366034"/>
    </source>
</evidence>
<dbReference type="PANTHER" id="PTHR35201">
    <property type="entry name" value="TERPENE SYNTHASE"/>
    <property type="match status" value="1"/>
</dbReference>
<dbReference type="InterPro" id="IPR008949">
    <property type="entry name" value="Isoprenoid_synthase_dom_sf"/>
</dbReference>
<keyword evidence="1 2" id="KW-0456">Lyase</keyword>
<evidence type="ECO:0000313" key="4">
    <source>
        <dbReference type="Proteomes" id="UP000190539"/>
    </source>
</evidence>
<organism evidence="3 4">
    <name type="scientific">Streptomyces tsukubensis</name>
    <dbReference type="NCBI Taxonomy" id="83656"/>
    <lineage>
        <taxon>Bacteria</taxon>
        <taxon>Bacillati</taxon>
        <taxon>Actinomycetota</taxon>
        <taxon>Actinomycetes</taxon>
        <taxon>Kitasatosporales</taxon>
        <taxon>Streptomycetaceae</taxon>
        <taxon>Streptomyces</taxon>
    </lineage>
</organism>